<reference evidence="1 2" key="1">
    <citation type="submission" date="2019-08" db="EMBL/GenBank/DDBJ databases">
        <title>Whole genome of Aphis craccivora.</title>
        <authorList>
            <person name="Voronova N.V."/>
            <person name="Shulinski R.S."/>
            <person name="Bandarenka Y.V."/>
            <person name="Zhorov D.G."/>
            <person name="Warner D."/>
        </authorList>
    </citation>
    <scope>NUCLEOTIDE SEQUENCE [LARGE SCALE GENOMIC DNA]</scope>
    <source>
        <strain evidence="1">180601</strain>
        <tissue evidence="1">Whole Body</tissue>
    </source>
</reference>
<gene>
    <name evidence="1" type="ORF">FWK35_00032975</name>
</gene>
<accession>A0A6G0VS59</accession>
<dbReference type="Proteomes" id="UP000478052">
    <property type="component" value="Unassembled WGS sequence"/>
</dbReference>
<dbReference type="EMBL" id="VUJU01012576">
    <property type="protein sequence ID" value="KAF0707353.1"/>
    <property type="molecule type" value="Genomic_DNA"/>
</dbReference>
<proteinExistence type="predicted"/>
<evidence type="ECO:0000313" key="2">
    <source>
        <dbReference type="Proteomes" id="UP000478052"/>
    </source>
</evidence>
<protein>
    <submittedName>
        <fullName evidence="1">Uncharacterized protein</fullName>
    </submittedName>
</protein>
<keyword evidence="2" id="KW-1185">Reference proteome</keyword>
<organism evidence="1 2">
    <name type="scientific">Aphis craccivora</name>
    <name type="common">Cowpea aphid</name>
    <dbReference type="NCBI Taxonomy" id="307492"/>
    <lineage>
        <taxon>Eukaryota</taxon>
        <taxon>Metazoa</taxon>
        <taxon>Ecdysozoa</taxon>
        <taxon>Arthropoda</taxon>
        <taxon>Hexapoda</taxon>
        <taxon>Insecta</taxon>
        <taxon>Pterygota</taxon>
        <taxon>Neoptera</taxon>
        <taxon>Paraneoptera</taxon>
        <taxon>Hemiptera</taxon>
        <taxon>Sternorrhyncha</taxon>
        <taxon>Aphidomorpha</taxon>
        <taxon>Aphidoidea</taxon>
        <taxon>Aphididae</taxon>
        <taxon>Aphidini</taxon>
        <taxon>Aphis</taxon>
        <taxon>Aphis</taxon>
    </lineage>
</organism>
<comment type="caution">
    <text evidence="1">The sequence shown here is derived from an EMBL/GenBank/DDBJ whole genome shotgun (WGS) entry which is preliminary data.</text>
</comment>
<evidence type="ECO:0000313" key="1">
    <source>
        <dbReference type="EMBL" id="KAF0707353.1"/>
    </source>
</evidence>
<dbReference type="AlphaFoldDB" id="A0A6G0VS59"/>
<name>A0A6G0VS59_APHCR</name>
<sequence>MDYNQNTLTIPEQTSLKEIILPPRKTNKTYYDKSLNKIELHVGPYDVLLVHDNENITIQKGRSEYRIHKNNVKRIKQHIFLKELSAVIGRKQHYSTALYPDEIPNCLLIHIDLANRNLLQTFSAEEILNMTRRLEH</sequence>